<gene>
    <name evidence="15" type="ORF">C2E20_6851</name>
</gene>
<keyword evidence="4" id="KW-0602">Photosynthesis</keyword>
<dbReference type="InterPro" id="IPR009056">
    <property type="entry name" value="Cyt_c-like_dom"/>
</dbReference>
<comment type="similarity">
    <text evidence="2">Belongs to the cytochrome c family. PetJ subfamily.</text>
</comment>
<evidence type="ECO:0000256" key="8">
    <source>
        <dbReference type="ARBA" id="ARBA00023004"/>
    </source>
</evidence>
<evidence type="ECO:0000256" key="5">
    <source>
        <dbReference type="ARBA" id="ARBA00022617"/>
    </source>
</evidence>
<protein>
    <recommendedName>
        <fullName evidence="12">Cytochrome c-553</fullName>
    </recommendedName>
    <alternativeName>
        <fullName evidence="11">Cytochrome c553</fullName>
    </alternativeName>
    <alternativeName>
        <fullName evidence="10">Soluble cytochrome f</fullName>
    </alternativeName>
</protein>
<evidence type="ECO:0000256" key="13">
    <source>
        <dbReference type="PROSITE-ProRule" id="PRU00433"/>
    </source>
</evidence>
<sequence>MASSSPQSSSTLYLHGFTSPASLPALQLHLGASPERVAPAREPIELSPPSSPKTPHGAVIPLPLPLAPVCGSTLGRRHLTPAATFGKSCTGCHAGGGNVIRRDATLQLADLQKYGMADGDGGALYDVIYSGKNSMPGFGEGCAPRGACTFGPRLADEDIRQLAEYVLAQANAGWPAAEAQ</sequence>
<keyword evidence="5 13" id="KW-0349">Heme</keyword>
<dbReference type="GO" id="GO:0009055">
    <property type="term" value="F:electron transfer activity"/>
    <property type="evidence" value="ECO:0007669"/>
    <property type="project" value="InterPro"/>
</dbReference>
<comment type="caution">
    <text evidence="15">The sequence shown here is derived from an EMBL/GenBank/DDBJ whole genome shotgun (WGS) entry which is preliminary data.</text>
</comment>
<evidence type="ECO:0000256" key="2">
    <source>
        <dbReference type="ARBA" id="ARBA00009650"/>
    </source>
</evidence>
<proteinExistence type="inferred from homology"/>
<comment type="function">
    <text evidence="1">Functions as an electron carrier between membrane-bound cytochrome b6-f and photosystem I in oxygenic photosynthesis.</text>
</comment>
<evidence type="ECO:0000313" key="15">
    <source>
        <dbReference type="EMBL" id="PSC69669.1"/>
    </source>
</evidence>
<evidence type="ECO:0000256" key="1">
    <source>
        <dbReference type="ARBA" id="ARBA00002347"/>
    </source>
</evidence>
<dbReference type="PANTHER" id="PTHR34688:SF2">
    <property type="entry name" value="CYTOCHROME C6, CHLOROPLASTIC"/>
    <property type="match status" value="1"/>
</dbReference>
<evidence type="ECO:0000256" key="6">
    <source>
        <dbReference type="ARBA" id="ARBA00022723"/>
    </source>
</evidence>
<name>A0A2P6V6G3_9CHLO</name>
<dbReference type="EMBL" id="LHPF02000025">
    <property type="protein sequence ID" value="PSC69669.1"/>
    <property type="molecule type" value="Genomic_DNA"/>
</dbReference>
<dbReference type="OrthoDB" id="1930491at2759"/>
<dbReference type="PROSITE" id="PS51007">
    <property type="entry name" value="CYTC"/>
    <property type="match status" value="1"/>
</dbReference>
<evidence type="ECO:0000256" key="3">
    <source>
        <dbReference type="ARBA" id="ARBA00022448"/>
    </source>
</evidence>
<keyword evidence="9" id="KW-0793">Thylakoid</keyword>
<keyword evidence="16" id="KW-1185">Reference proteome</keyword>
<reference evidence="15 16" key="1">
    <citation type="journal article" date="2018" name="Plant J.">
        <title>Genome sequences of Chlorella sorokiniana UTEX 1602 and Micractinium conductrix SAG 241.80: implications to maltose excretion by a green alga.</title>
        <authorList>
            <person name="Arriola M.B."/>
            <person name="Velmurugan N."/>
            <person name="Zhang Y."/>
            <person name="Plunkett M.H."/>
            <person name="Hondzo H."/>
            <person name="Barney B.M."/>
        </authorList>
    </citation>
    <scope>NUCLEOTIDE SEQUENCE [LARGE SCALE GENOMIC DNA]</scope>
    <source>
        <strain evidence="15 16">SAG 241.80</strain>
    </source>
</reference>
<dbReference type="PANTHER" id="PTHR34688">
    <property type="entry name" value="CYTOCHROME C6, CHLOROPLASTIC"/>
    <property type="match status" value="1"/>
</dbReference>
<dbReference type="Proteomes" id="UP000239649">
    <property type="component" value="Unassembled WGS sequence"/>
</dbReference>
<feature type="domain" description="Cytochrome c" evidence="14">
    <location>
        <begin position="76"/>
        <end position="170"/>
    </location>
</feature>
<dbReference type="GO" id="GO:0015979">
    <property type="term" value="P:photosynthesis"/>
    <property type="evidence" value="ECO:0007669"/>
    <property type="project" value="UniProtKB-KW"/>
</dbReference>
<evidence type="ECO:0000259" key="14">
    <source>
        <dbReference type="PROSITE" id="PS51007"/>
    </source>
</evidence>
<evidence type="ECO:0000256" key="7">
    <source>
        <dbReference type="ARBA" id="ARBA00022982"/>
    </source>
</evidence>
<dbReference type="Pfam" id="PF13442">
    <property type="entry name" value="Cytochrome_CBB3"/>
    <property type="match status" value="1"/>
</dbReference>
<evidence type="ECO:0000256" key="11">
    <source>
        <dbReference type="ARBA" id="ARBA00031247"/>
    </source>
</evidence>
<keyword evidence="7" id="KW-0249">Electron transport</keyword>
<keyword evidence="6 13" id="KW-0479">Metal-binding</keyword>
<keyword evidence="8 13" id="KW-0408">Iron</keyword>
<evidence type="ECO:0000256" key="10">
    <source>
        <dbReference type="ARBA" id="ARBA00030448"/>
    </source>
</evidence>
<dbReference type="FunFam" id="1.10.760.10:FF:000021">
    <property type="entry name" value="Cytochrome c6, chloroplastic"/>
    <property type="match status" value="1"/>
</dbReference>
<evidence type="ECO:0000256" key="4">
    <source>
        <dbReference type="ARBA" id="ARBA00022531"/>
    </source>
</evidence>
<dbReference type="InterPro" id="IPR023655">
    <property type="entry name" value="Cyt_C6"/>
</dbReference>
<dbReference type="InterPro" id="IPR036909">
    <property type="entry name" value="Cyt_c-like_dom_sf"/>
</dbReference>
<accession>A0A2P6V6G3</accession>
<evidence type="ECO:0000256" key="12">
    <source>
        <dbReference type="ARBA" id="ARBA00033211"/>
    </source>
</evidence>
<dbReference type="GO" id="GO:0020037">
    <property type="term" value="F:heme binding"/>
    <property type="evidence" value="ECO:0007669"/>
    <property type="project" value="InterPro"/>
</dbReference>
<dbReference type="GO" id="GO:0005506">
    <property type="term" value="F:iron ion binding"/>
    <property type="evidence" value="ECO:0007669"/>
    <property type="project" value="InterPro"/>
</dbReference>
<evidence type="ECO:0000313" key="16">
    <source>
        <dbReference type="Proteomes" id="UP000239649"/>
    </source>
</evidence>
<dbReference type="Gene3D" id="1.10.760.10">
    <property type="entry name" value="Cytochrome c-like domain"/>
    <property type="match status" value="1"/>
</dbReference>
<keyword evidence="3" id="KW-0813">Transport</keyword>
<dbReference type="SUPFAM" id="SSF46626">
    <property type="entry name" value="Cytochrome c"/>
    <property type="match status" value="1"/>
</dbReference>
<dbReference type="AlphaFoldDB" id="A0A2P6V6G3"/>
<evidence type="ECO:0000256" key="9">
    <source>
        <dbReference type="ARBA" id="ARBA00023078"/>
    </source>
</evidence>
<organism evidence="15 16">
    <name type="scientific">Micractinium conductrix</name>
    <dbReference type="NCBI Taxonomy" id="554055"/>
    <lineage>
        <taxon>Eukaryota</taxon>
        <taxon>Viridiplantae</taxon>
        <taxon>Chlorophyta</taxon>
        <taxon>core chlorophytes</taxon>
        <taxon>Trebouxiophyceae</taxon>
        <taxon>Chlorellales</taxon>
        <taxon>Chlorellaceae</taxon>
        <taxon>Chlorella clade</taxon>
        <taxon>Micractinium</taxon>
    </lineage>
</organism>